<reference evidence="2" key="1">
    <citation type="journal article" date="2019" name="Int. J. Syst. Evol. Microbiol.">
        <title>The Global Catalogue of Microorganisms (GCM) 10K type strain sequencing project: providing services to taxonomists for standard genome sequencing and annotation.</title>
        <authorList>
            <consortium name="The Broad Institute Genomics Platform"/>
            <consortium name="The Broad Institute Genome Sequencing Center for Infectious Disease"/>
            <person name="Wu L."/>
            <person name="Ma J."/>
        </authorList>
    </citation>
    <scope>NUCLEOTIDE SEQUENCE [LARGE SCALE GENOMIC DNA]</scope>
    <source>
        <strain evidence="2">CGMCC 1.15111</strain>
    </source>
</reference>
<comment type="caution">
    <text evidence="1">The sequence shown here is derived from an EMBL/GenBank/DDBJ whole genome shotgun (WGS) entry which is preliminary data.</text>
</comment>
<organism evidence="1 2">
    <name type="scientific">Roseivirga thermotolerans</name>
    <dbReference type="NCBI Taxonomy" id="1758176"/>
    <lineage>
        <taxon>Bacteria</taxon>
        <taxon>Pseudomonadati</taxon>
        <taxon>Bacteroidota</taxon>
        <taxon>Cytophagia</taxon>
        <taxon>Cytophagales</taxon>
        <taxon>Roseivirgaceae</taxon>
        <taxon>Roseivirga</taxon>
    </lineage>
</organism>
<evidence type="ECO:0000313" key="1">
    <source>
        <dbReference type="EMBL" id="GHE66389.1"/>
    </source>
</evidence>
<dbReference type="EMBL" id="BNAG01000003">
    <property type="protein sequence ID" value="GHE66389.1"/>
    <property type="molecule type" value="Genomic_DNA"/>
</dbReference>
<accession>A0ABQ3I982</accession>
<keyword evidence="2" id="KW-1185">Reference proteome</keyword>
<name>A0ABQ3I982_9BACT</name>
<gene>
    <name evidence="1" type="ORF">GCM10011340_22110</name>
</gene>
<protein>
    <submittedName>
        <fullName evidence="1">Uncharacterized protein</fullName>
    </submittedName>
</protein>
<dbReference type="RefSeq" id="WP_189630318.1">
    <property type="nucleotide sequence ID" value="NZ_BNAG01000003.1"/>
</dbReference>
<sequence length="282" mass="33219">MIHIYLSLVIGLLLVNDPHKINLKNDRQLIVIEKSIRLVANSGETIHILSFNTKVQNYLLIEESLLILNTRNQSHKIEISDSALKVIESRTPDFELPNRKKWVYLHHKQKEFLLEETENDVRIKHKFDSTRYFSMGHFINKSSENKTHSNNMAYDLKNDILIIQISNSDRFFHLSLKEYDSSLSSLNVHLGTKPSYAYWYFDIHTETLACIVEFENKRKNRFEAFLLKDGIPKPQKARDGSKSISQTWYDLGYFIGYLDVLPEEYHKSQFLRENEVLKPKKK</sequence>
<proteinExistence type="predicted"/>
<evidence type="ECO:0000313" key="2">
    <source>
        <dbReference type="Proteomes" id="UP000658258"/>
    </source>
</evidence>
<dbReference type="Proteomes" id="UP000658258">
    <property type="component" value="Unassembled WGS sequence"/>
</dbReference>